<organism evidence="4 5">
    <name type="scientific">Algimonas arctica</name>
    <dbReference type="NCBI Taxonomy" id="1479486"/>
    <lineage>
        <taxon>Bacteria</taxon>
        <taxon>Pseudomonadati</taxon>
        <taxon>Pseudomonadota</taxon>
        <taxon>Alphaproteobacteria</taxon>
        <taxon>Maricaulales</taxon>
        <taxon>Robiginitomaculaceae</taxon>
        <taxon>Algimonas</taxon>
    </lineage>
</organism>
<evidence type="ECO:0000313" key="5">
    <source>
        <dbReference type="Proteomes" id="UP000634004"/>
    </source>
</evidence>
<keyword evidence="3" id="KW-0732">Signal</keyword>
<evidence type="ECO:0000256" key="2">
    <source>
        <dbReference type="SAM" id="MobiDB-lite"/>
    </source>
</evidence>
<evidence type="ECO:0000313" key="4">
    <source>
        <dbReference type="EMBL" id="GHA97786.1"/>
    </source>
</evidence>
<dbReference type="Proteomes" id="UP000634004">
    <property type="component" value="Unassembled WGS sequence"/>
</dbReference>
<proteinExistence type="predicted"/>
<feature type="compositionally biased region" description="Gly residues" evidence="2">
    <location>
        <begin position="128"/>
        <end position="138"/>
    </location>
</feature>
<dbReference type="EMBL" id="BMZH01000008">
    <property type="protein sequence ID" value="GHA97786.1"/>
    <property type="molecule type" value="Genomic_DNA"/>
</dbReference>
<keyword evidence="1" id="KW-0175">Coiled coil</keyword>
<evidence type="ECO:0000256" key="1">
    <source>
        <dbReference type="SAM" id="Coils"/>
    </source>
</evidence>
<evidence type="ECO:0000256" key="3">
    <source>
        <dbReference type="SAM" id="SignalP"/>
    </source>
</evidence>
<dbReference type="Gene3D" id="1.25.40.10">
    <property type="entry name" value="Tetratricopeptide repeat domain"/>
    <property type="match status" value="1"/>
</dbReference>
<gene>
    <name evidence="4" type="ORF">GCM10009069_20940</name>
</gene>
<feature type="chain" id="PRO_5035208659" description="Tetratricopeptide repeat protein" evidence="3">
    <location>
        <begin position="28"/>
        <end position="274"/>
    </location>
</feature>
<reference evidence="4" key="1">
    <citation type="journal article" date="2014" name="Int. J. Syst. Evol. Microbiol.">
        <title>Complete genome sequence of Corynebacterium casei LMG S-19264T (=DSM 44701T), isolated from a smear-ripened cheese.</title>
        <authorList>
            <consortium name="US DOE Joint Genome Institute (JGI-PGF)"/>
            <person name="Walter F."/>
            <person name="Albersmeier A."/>
            <person name="Kalinowski J."/>
            <person name="Ruckert C."/>
        </authorList>
    </citation>
    <scope>NUCLEOTIDE SEQUENCE</scope>
    <source>
        <strain evidence="4">KCTC 32513</strain>
    </source>
</reference>
<feature type="region of interest" description="Disordered" evidence="2">
    <location>
        <begin position="116"/>
        <end position="157"/>
    </location>
</feature>
<dbReference type="Pfam" id="PF14559">
    <property type="entry name" value="TPR_19"/>
    <property type="match status" value="1"/>
</dbReference>
<dbReference type="RefSeq" id="WP_189498191.1">
    <property type="nucleotide sequence ID" value="NZ_BMZH01000008.1"/>
</dbReference>
<feature type="coiled-coil region" evidence="1">
    <location>
        <begin position="221"/>
        <end position="248"/>
    </location>
</feature>
<dbReference type="InterPro" id="IPR011990">
    <property type="entry name" value="TPR-like_helical_dom_sf"/>
</dbReference>
<comment type="caution">
    <text evidence="4">The sequence shown here is derived from an EMBL/GenBank/DDBJ whole genome shotgun (WGS) entry which is preliminary data.</text>
</comment>
<reference evidence="4" key="2">
    <citation type="submission" date="2020-09" db="EMBL/GenBank/DDBJ databases">
        <authorList>
            <person name="Sun Q."/>
            <person name="Kim S."/>
        </authorList>
    </citation>
    <scope>NUCLEOTIDE SEQUENCE</scope>
    <source>
        <strain evidence="4">KCTC 32513</strain>
    </source>
</reference>
<dbReference type="AlphaFoldDB" id="A0A8J3CTM5"/>
<feature type="signal peptide" evidence="3">
    <location>
        <begin position="1"/>
        <end position="27"/>
    </location>
</feature>
<keyword evidence="5" id="KW-1185">Reference proteome</keyword>
<accession>A0A8J3CTM5</accession>
<protein>
    <recommendedName>
        <fullName evidence="6">Tetratricopeptide repeat protein</fullName>
    </recommendedName>
</protein>
<name>A0A8J3CTM5_9PROT</name>
<evidence type="ECO:0008006" key="6">
    <source>
        <dbReference type="Google" id="ProtNLM"/>
    </source>
</evidence>
<dbReference type="SUPFAM" id="SSF48452">
    <property type="entry name" value="TPR-like"/>
    <property type="match status" value="1"/>
</dbReference>
<feature type="compositionally biased region" description="Low complexity" evidence="2">
    <location>
        <begin position="139"/>
        <end position="157"/>
    </location>
</feature>
<sequence length="274" mass="29687">MQNFAKRLYLPLLAGTTLLLGASHSFAQTANSDATSSIPPQPEAVSVDAETAILDEIISSGTIVTGQHDGMDAFFMGDFETAEIEFEREFKGLKRFESARENAVQDAVISADRTQMQARAGDNTGAQAGAGGRGGGFQGSSSSGSTGSNSSVTSNFVSRRGEGRTILTDGKVTYEDFGFTRYMAGLSEIKLGKFDEARVSLQQSLRYDETNYDARMRLGLLDVMDADFEAAAKQLETLNKQRRRCERLSCDDLDALRRATMVLAKQITKAVDAQ</sequence>